<sequence length="630" mass="68339">MASSQNESEDHNEYDVEAIRASRSCKHKGNKRAHDYLIKWKGYDSDDNTWECYASIDAPKLLEEFWKKQRKVDSGHRTRKKQPQATRPTDAPQEPPVKRKKKETKQPRVVIASPYSSDDDTITDNDNPEILTAPLQPNHPSTPTTSLSLSPTGPNQRPSSWVWTFPAATAPPAPTVPPASAVPPAPTVPPASAVPPASTALTAPTPTATPTAPALVLAAAAAPSENLQPYYNTTVNALNNDSSSRGEYGWYPSPTPTADPKFNELPPETLAFVNGTTLTSSTHNRQSVFATDRLSFRLNEKDGTPIIVFNNLDLQVQAHFRDDWKWEEQVSHIEKLLVKKHEGASTFYFVVRWKDGLLSAHDSATIRSRCPLKVCLITGGGRGIGLMLAKGFVSAGAKVYISSRDRTACEKVAQELTAMGPGKCFAISADLQKVQDIQHLVSELGKCEPHLDVLICNSGANWSAPIDEYPDAGFQKVGADLRVVNLNLNRTFTLIQKCLPLLRANATPENPSRIINIGSISGFAAPKLEMYAYSSSKAAVMHLSKHLAARLGPENILVNAIAPGSFPSKMMAETLKKDGERILKTIPIGRFGVDEDLAGTCIYLASRAGAYTTGAVFAVDGGALQSSPKL</sequence>
<evidence type="ECO:0000259" key="5">
    <source>
        <dbReference type="PROSITE" id="PS50013"/>
    </source>
</evidence>
<reference evidence="6" key="1">
    <citation type="submission" date="2016-04" db="EMBL/GenBank/DDBJ databases">
        <authorList>
            <person name="Evans L.H."/>
            <person name="Alamgir A."/>
            <person name="Owens N."/>
            <person name="Weber N.D."/>
            <person name="Virtaneva K."/>
            <person name="Barbian K."/>
            <person name="Babar A."/>
            <person name="Rosenke K."/>
        </authorList>
    </citation>
    <scope>NUCLEOTIDE SEQUENCE [LARGE SCALE GENOMIC DNA]</scope>
    <source>
        <strain evidence="6">CBS 101.48</strain>
    </source>
</reference>
<dbReference type="SUPFAM" id="SSF54160">
    <property type="entry name" value="Chromo domain-like"/>
    <property type="match status" value="1"/>
</dbReference>
<dbReference type="SMART" id="SM00298">
    <property type="entry name" value="CHROMO"/>
    <property type="match status" value="1"/>
</dbReference>
<dbReference type="InterPro" id="IPR036291">
    <property type="entry name" value="NAD(P)-bd_dom_sf"/>
</dbReference>
<feature type="region of interest" description="Disordered" evidence="4">
    <location>
        <begin position="69"/>
        <end position="206"/>
    </location>
</feature>
<dbReference type="InterPro" id="IPR052178">
    <property type="entry name" value="Sec_Metab_Biosynth_SDR"/>
</dbReference>
<dbReference type="SUPFAM" id="SSF51735">
    <property type="entry name" value="NAD(P)-binding Rossmann-fold domains"/>
    <property type="match status" value="1"/>
</dbReference>
<dbReference type="InterPro" id="IPR000953">
    <property type="entry name" value="Chromo/chromo_shadow_dom"/>
</dbReference>
<dbReference type="PANTHER" id="PTHR43618:SF17">
    <property type="entry name" value="RHAMNOLIPIDS BIOSYNTHESIS 3-OXOACYL-[ACYL-CARRIER-PROTEIN] REDUCTASE"/>
    <property type="match status" value="1"/>
</dbReference>
<dbReference type="Gene3D" id="2.40.50.40">
    <property type="match status" value="2"/>
</dbReference>
<dbReference type="Pfam" id="PF00106">
    <property type="entry name" value="adh_short"/>
    <property type="match status" value="1"/>
</dbReference>
<dbReference type="PROSITE" id="PS50013">
    <property type="entry name" value="CHROMO_2"/>
    <property type="match status" value="1"/>
</dbReference>
<comment type="similarity">
    <text evidence="1">Belongs to the short-chain dehydrogenases/reductases (SDR) family.</text>
</comment>
<dbReference type="PANTHER" id="PTHR43618">
    <property type="entry name" value="7-ALPHA-HYDROXYSTEROID DEHYDROGENASE"/>
    <property type="match status" value="1"/>
</dbReference>
<evidence type="ECO:0000256" key="2">
    <source>
        <dbReference type="ARBA" id="ARBA00022857"/>
    </source>
</evidence>
<accession>A0A163K2L4</accession>
<feature type="compositionally biased region" description="Pro residues" evidence="4">
    <location>
        <begin position="169"/>
        <end position="193"/>
    </location>
</feature>
<evidence type="ECO:0000313" key="7">
    <source>
        <dbReference type="Proteomes" id="UP000078561"/>
    </source>
</evidence>
<evidence type="ECO:0000313" key="6">
    <source>
        <dbReference type="EMBL" id="SAM07976.1"/>
    </source>
</evidence>
<feature type="domain" description="Chromo" evidence="5">
    <location>
        <begin position="14"/>
        <end position="77"/>
    </location>
</feature>
<dbReference type="InterPro" id="IPR020904">
    <property type="entry name" value="Sc_DH/Rdtase_CS"/>
</dbReference>
<dbReference type="STRING" id="4829.A0A163K2L4"/>
<feature type="compositionally biased region" description="Low complexity" evidence="4">
    <location>
        <begin position="141"/>
        <end position="154"/>
    </location>
</feature>
<feature type="compositionally biased region" description="Low complexity" evidence="4">
    <location>
        <begin position="194"/>
        <end position="206"/>
    </location>
</feature>
<keyword evidence="3" id="KW-0560">Oxidoreductase</keyword>
<dbReference type="PROSITE" id="PS00061">
    <property type="entry name" value="ADH_SHORT"/>
    <property type="match status" value="1"/>
</dbReference>
<dbReference type="EMBL" id="LT554871">
    <property type="protein sequence ID" value="SAM07976.1"/>
    <property type="molecule type" value="Genomic_DNA"/>
</dbReference>
<dbReference type="InterPro" id="IPR023780">
    <property type="entry name" value="Chromo_domain"/>
</dbReference>
<dbReference type="InterPro" id="IPR016197">
    <property type="entry name" value="Chromo-like_dom_sf"/>
</dbReference>
<feature type="compositionally biased region" description="Acidic residues" evidence="4">
    <location>
        <begin position="117"/>
        <end position="127"/>
    </location>
</feature>
<dbReference type="GO" id="GO:0016491">
    <property type="term" value="F:oxidoreductase activity"/>
    <property type="evidence" value="ECO:0007669"/>
    <property type="project" value="UniProtKB-KW"/>
</dbReference>
<keyword evidence="7" id="KW-1185">Reference proteome</keyword>
<dbReference type="FunFam" id="3.40.50.720:FF:000084">
    <property type="entry name" value="Short-chain dehydrogenase reductase"/>
    <property type="match status" value="1"/>
</dbReference>
<gene>
    <name evidence="6" type="primary">ABSGL_13634.1 scaffold 14267</name>
</gene>
<dbReference type="PRINTS" id="PR00080">
    <property type="entry name" value="SDRFAMILY"/>
</dbReference>
<name>A0A163K2L4_ABSGL</name>
<protein>
    <recommendedName>
        <fullName evidence="5">Chromo domain-containing protein</fullName>
    </recommendedName>
</protein>
<dbReference type="Proteomes" id="UP000078561">
    <property type="component" value="Unassembled WGS sequence"/>
</dbReference>
<keyword evidence="2" id="KW-0521">NADP</keyword>
<evidence type="ECO:0000256" key="3">
    <source>
        <dbReference type="ARBA" id="ARBA00023002"/>
    </source>
</evidence>
<evidence type="ECO:0000256" key="4">
    <source>
        <dbReference type="SAM" id="MobiDB-lite"/>
    </source>
</evidence>
<evidence type="ECO:0000256" key="1">
    <source>
        <dbReference type="ARBA" id="ARBA00006484"/>
    </source>
</evidence>
<organism evidence="6">
    <name type="scientific">Absidia glauca</name>
    <name type="common">Pin mould</name>
    <dbReference type="NCBI Taxonomy" id="4829"/>
    <lineage>
        <taxon>Eukaryota</taxon>
        <taxon>Fungi</taxon>
        <taxon>Fungi incertae sedis</taxon>
        <taxon>Mucoromycota</taxon>
        <taxon>Mucoromycotina</taxon>
        <taxon>Mucoromycetes</taxon>
        <taxon>Mucorales</taxon>
        <taxon>Cunninghamellaceae</taxon>
        <taxon>Absidia</taxon>
    </lineage>
</organism>
<dbReference type="InterPro" id="IPR002347">
    <property type="entry name" value="SDR_fam"/>
</dbReference>
<proteinExistence type="inferred from homology"/>
<dbReference type="Gene3D" id="3.40.50.720">
    <property type="entry name" value="NAD(P)-binding Rossmann-like Domain"/>
    <property type="match status" value="1"/>
</dbReference>
<dbReference type="OrthoDB" id="294295at2759"/>
<dbReference type="InParanoid" id="A0A163K2L4"/>
<dbReference type="Pfam" id="PF00385">
    <property type="entry name" value="Chromo"/>
    <property type="match status" value="1"/>
</dbReference>
<dbReference type="AlphaFoldDB" id="A0A163K2L4"/>
<dbReference type="PRINTS" id="PR00081">
    <property type="entry name" value="GDHRDH"/>
</dbReference>